<protein>
    <submittedName>
        <fullName evidence="6">NACHT domain-containing protein</fullName>
    </submittedName>
</protein>
<evidence type="ECO:0000313" key="6">
    <source>
        <dbReference type="EMBL" id="MYM72005.1"/>
    </source>
</evidence>
<comment type="caution">
    <text evidence="6">The sequence shown here is derived from an EMBL/GenBank/DDBJ whole genome shotgun (WGS) entry which is preliminary data.</text>
</comment>
<dbReference type="InterPro" id="IPR027417">
    <property type="entry name" value="P-loop_NTPase"/>
</dbReference>
<dbReference type="Gene3D" id="3.40.50.1820">
    <property type="entry name" value="alpha/beta hydrolase"/>
    <property type="match status" value="1"/>
</dbReference>
<evidence type="ECO:0000256" key="4">
    <source>
        <dbReference type="ARBA" id="ARBA00023136"/>
    </source>
</evidence>
<dbReference type="PANTHER" id="PTHR48182:SF2">
    <property type="entry name" value="PROTEIN SERAC1"/>
    <property type="match status" value="1"/>
</dbReference>
<dbReference type="PANTHER" id="PTHR48182">
    <property type="entry name" value="PROTEIN SERAC1"/>
    <property type="match status" value="1"/>
</dbReference>
<accession>A0A7X4GZF9</accession>
<dbReference type="SUPFAM" id="SSF53474">
    <property type="entry name" value="alpha/beta-Hydrolases"/>
    <property type="match status" value="1"/>
</dbReference>
<dbReference type="InterPro" id="IPR029058">
    <property type="entry name" value="AB_hydrolase_fold"/>
</dbReference>
<dbReference type="EMBL" id="WWCR01000005">
    <property type="protein sequence ID" value="MYM72005.1"/>
    <property type="molecule type" value="Genomic_DNA"/>
</dbReference>
<feature type="domain" description="NACHT" evidence="5">
    <location>
        <begin position="344"/>
        <end position="457"/>
    </location>
</feature>
<dbReference type="InterPro" id="IPR007111">
    <property type="entry name" value="NACHT_NTPase"/>
</dbReference>
<reference evidence="6 7" key="1">
    <citation type="submission" date="2019-12" db="EMBL/GenBank/DDBJ databases">
        <title>Novel species isolated from a subtropical stream in China.</title>
        <authorList>
            <person name="Lu H."/>
        </authorList>
    </citation>
    <scope>NUCLEOTIDE SEQUENCE [LARGE SCALE GENOMIC DNA]</scope>
    <source>
        <strain evidence="6 7">FT134W</strain>
    </source>
</reference>
<organism evidence="6 7">
    <name type="scientific">Duganella margarita</name>
    <dbReference type="NCBI Taxonomy" id="2692170"/>
    <lineage>
        <taxon>Bacteria</taxon>
        <taxon>Pseudomonadati</taxon>
        <taxon>Pseudomonadota</taxon>
        <taxon>Betaproteobacteria</taxon>
        <taxon>Burkholderiales</taxon>
        <taxon>Oxalobacteraceae</taxon>
        <taxon>Telluria group</taxon>
        <taxon>Duganella</taxon>
    </lineage>
</organism>
<gene>
    <name evidence="6" type="ORF">GTP56_07300</name>
</gene>
<dbReference type="GO" id="GO:0016020">
    <property type="term" value="C:membrane"/>
    <property type="evidence" value="ECO:0007669"/>
    <property type="project" value="UniProtKB-SubCell"/>
</dbReference>
<dbReference type="InterPro" id="IPR052374">
    <property type="entry name" value="SERAC1"/>
</dbReference>
<proteinExistence type="predicted"/>
<comment type="subcellular location">
    <subcellularLocation>
        <location evidence="1">Endoplasmic reticulum</location>
    </subcellularLocation>
    <subcellularLocation>
        <location evidence="2">Membrane</location>
    </subcellularLocation>
</comment>
<dbReference type="PROSITE" id="PS50837">
    <property type="entry name" value="NACHT"/>
    <property type="match status" value="1"/>
</dbReference>
<dbReference type="Pfam" id="PF05729">
    <property type="entry name" value="NACHT"/>
    <property type="match status" value="1"/>
</dbReference>
<evidence type="ECO:0000256" key="2">
    <source>
        <dbReference type="ARBA" id="ARBA00004370"/>
    </source>
</evidence>
<evidence type="ECO:0000313" key="7">
    <source>
        <dbReference type="Proteomes" id="UP000469734"/>
    </source>
</evidence>
<evidence type="ECO:0000256" key="1">
    <source>
        <dbReference type="ARBA" id="ARBA00004240"/>
    </source>
</evidence>
<keyword evidence="4" id="KW-0472">Membrane</keyword>
<evidence type="ECO:0000259" key="5">
    <source>
        <dbReference type="PROSITE" id="PS50837"/>
    </source>
</evidence>
<dbReference type="Proteomes" id="UP000469734">
    <property type="component" value="Unassembled WGS sequence"/>
</dbReference>
<evidence type="ECO:0000256" key="3">
    <source>
        <dbReference type="ARBA" id="ARBA00022824"/>
    </source>
</evidence>
<dbReference type="SUPFAM" id="SSF52540">
    <property type="entry name" value="P-loop containing nucleoside triphosphate hydrolases"/>
    <property type="match status" value="1"/>
</dbReference>
<dbReference type="AlphaFoldDB" id="A0A7X4GZF9"/>
<keyword evidence="3" id="KW-0256">Endoplasmic reticulum</keyword>
<dbReference type="Gene3D" id="3.40.50.300">
    <property type="entry name" value="P-loop containing nucleotide triphosphate hydrolases"/>
    <property type="match status" value="1"/>
</dbReference>
<sequence>MFDIDGVQSIANTANPLRTADVVFVHGLDGSSHSTWRYLTPDHREHFFWPAALAEDCPHYGVWTLGYAAGIHTFAPSAMAIKERARNLAHRLLNAGLGAYPIIFVTHSMGGLVVKSLLVTSELEADSDSKAIARVTKGIVFCATPHQGSAFATAAWLLGKHFGGIQPHLAQLQANNEKLNILHDHFVNWHRSHQVPLLSYAESLSLTQRTVFSRIPLALVVPLDSADPRIKGYPPFPVDEDHITIAKPRHRNSDVYAGVLRFLRSLELAAPASIGGSPPPDDPALPPELPRGGMHEQLPWFLRNRVAEFYTLYCGTGLTSAPFGGRSQYTDALVAWATDTGRSARCLVTGPAGRGKSALMIHVAAALDAQNQPGDQDGWQVFLVPISMRCETHSSDIYLQILATGLAYLAGIPLPASTQEPAQMQARLYYESACLAAIDRIIKYGRKVLVIVDGIDESLGGRFSSSWFPSQTNGRVKLLLSARAQLGQEDPQRWLAELGWQRDAEQLALPVLEEDDIVDVLRNAGAAAADLVPGQPLVARLLNLTGGEPFLLDMYIRDLWPQEGHGVPVSLAQLDAFQPGVAGYFTSWIKQQKDAWELERRQGAELDYQSIRAHLAVLACAKGRLPANELFSVVACAHGMTSEFDIESPLWPIRRFVLGVDRAQRSVAESYILSHPKLTEFFLGYFPKEIIDKTRLAFVELGGELVAALNRGQQRPEEASPYYIEYYVHHLQDAGVAADRYDILLSRGWRDAHAALGGNLVGFIRDARIAAGALMTQAPAAWRSRLLGQQLFVSSARTATVLPGRLMMNGIKHGLVRPDAALRMLELAGDDAKWFGLLQLLPHLTEEQQLPVINDALLCAQRLEPGSERAVALASLLPMIPIEQHQAAREDMFSQFGHTGNMARFLMTVEQVTPLLAGRDRERLWWYLLDSINEQGQWVYLLRVLPHLSRQEQQTCIAAAAYRNLSLLGRHYGEAVAEHEPIPGLGGTLLLVAFRFLPADLQEMLRSAAIQIIEDSDDAYLRAIGLIGIIAAYGPSTYEQYKEEVLEAIESQYYAYEQIVLTSELSKVLVGAHRDQVVASALTKVSNYIQTESLSRFEHIAGILNDAERDLALAAVATAPYRSAKAAALDELAPYLTREQTSAALTMLEHIGDEDICDLALAALDGESPENQPQSLTLHESEEMTKWLTYPHLDSYFESLFSRLSQLPQHLMLPAYEKLARDAERADRTVLIHYISTCVRTIREIDGDEGVQALRASIVAVRSTFP</sequence>
<name>A0A7X4GZF9_9BURK</name>